<organism evidence="6 7">
    <name type="scientific">Aspergillus bombycis</name>
    <dbReference type="NCBI Taxonomy" id="109264"/>
    <lineage>
        <taxon>Eukaryota</taxon>
        <taxon>Fungi</taxon>
        <taxon>Dikarya</taxon>
        <taxon>Ascomycota</taxon>
        <taxon>Pezizomycotina</taxon>
        <taxon>Eurotiomycetes</taxon>
        <taxon>Eurotiomycetidae</taxon>
        <taxon>Eurotiales</taxon>
        <taxon>Aspergillaceae</taxon>
        <taxon>Aspergillus</taxon>
    </lineage>
</organism>
<dbReference type="STRING" id="109264.A0A1F8A102"/>
<evidence type="ECO:0000256" key="3">
    <source>
        <dbReference type="ARBA" id="ARBA00012922"/>
    </source>
</evidence>
<evidence type="ECO:0000256" key="1">
    <source>
        <dbReference type="ARBA" id="ARBA00001311"/>
    </source>
</evidence>
<dbReference type="Gene3D" id="3.90.1300.10">
    <property type="entry name" value="Amidase signature (AS) domain"/>
    <property type="match status" value="1"/>
</dbReference>
<dbReference type="InterPro" id="IPR023631">
    <property type="entry name" value="Amidase_dom"/>
</dbReference>
<evidence type="ECO:0000256" key="4">
    <source>
        <dbReference type="ARBA" id="ARBA00022801"/>
    </source>
</evidence>
<dbReference type="RefSeq" id="XP_022389127.1">
    <property type="nucleotide sequence ID" value="XM_022532677.1"/>
</dbReference>
<dbReference type="GO" id="GO:0004040">
    <property type="term" value="F:amidase activity"/>
    <property type="evidence" value="ECO:0007669"/>
    <property type="project" value="UniProtKB-EC"/>
</dbReference>
<evidence type="ECO:0000259" key="5">
    <source>
        <dbReference type="Pfam" id="PF01425"/>
    </source>
</evidence>
<dbReference type="InterPro" id="IPR020556">
    <property type="entry name" value="Amidase_CS"/>
</dbReference>
<comment type="similarity">
    <text evidence="2">Belongs to the amidase family.</text>
</comment>
<dbReference type="Pfam" id="PF01425">
    <property type="entry name" value="Amidase"/>
    <property type="match status" value="1"/>
</dbReference>
<dbReference type="SUPFAM" id="SSF75304">
    <property type="entry name" value="Amidase signature (AS) enzymes"/>
    <property type="match status" value="1"/>
</dbReference>
<dbReference type="InterPro" id="IPR036928">
    <property type="entry name" value="AS_sf"/>
</dbReference>
<dbReference type="PANTHER" id="PTHR46072">
    <property type="entry name" value="AMIDASE-RELATED-RELATED"/>
    <property type="match status" value="1"/>
</dbReference>
<protein>
    <recommendedName>
        <fullName evidence="3">amidase</fullName>
        <ecNumber evidence="3">3.5.1.4</ecNumber>
    </recommendedName>
</protein>
<dbReference type="PROSITE" id="PS00571">
    <property type="entry name" value="AMIDASES"/>
    <property type="match status" value="1"/>
</dbReference>
<evidence type="ECO:0000256" key="2">
    <source>
        <dbReference type="ARBA" id="ARBA00009199"/>
    </source>
</evidence>
<gene>
    <name evidence="6" type="ORF">ABOM_005548</name>
</gene>
<keyword evidence="4" id="KW-0378">Hydrolase</keyword>
<dbReference type="OrthoDB" id="6428749at2759"/>
<keyword evidence="7" id="KW-1185">Reference proteome</keyword>
<dbReference type="EMBL" id="LYCR01000043">
    <property type="protein sequence ID" value="OGM45410.1"/>
    <property type="molecule type" value="Genomic_DNA"/>
</dbReference>
<evidence type="ECO:0000313" key="7">
    <source>
        <dbReference type="Proteomes" id="UP000179179"/>
    </source>
</evidence>
<sequence length="228" mass="24235">MTITTWEQKEASSDCSSDSTRVDLTSQYSSQLVGQLLRRLLEKLASGGFRSVEVTIAFCKRAAIAQQITCCLAEMFFDKAPARAKQLKETFARTRAGPLYGLPIRIKESFNVPGAPTTLGFVGFLDRAPASTSSAWVEILNNSGAVLYVKTNVPQVLMTPDPHNNVFGRVLSPHGRSLTAGGSSGGEEALVAMRGSTLGVGTDIAGSIRMPALCCGAFGFKPTACHIS</sequence>
<dbReference type="EC" id="3.5.1.4" evidence="3"/>
<comment type="catalytic activity">
    <reaction evidence="1">
        <text>a monocarboxylic acid amide + H2O = a monocarboxylate + NH4(+)</text>
        <dbReference type="Rhea" id="RHEA:12020"/>
        <dbReference type="ChEBI" id="CHEBI:15377"/>
        <dbReference type="ChEBI" id="CHEBI:28938"/>
        <dbReference type="ChEBI" id="CHEBI:35757"/>
        <dbReference type="ChEBI" id="CHEBI:83628"/>
        <dbReference type="EC" id="3.5.1.4"/>
    </reaction>
</comment>
<feature type="domain" description="Amidase" evidence="5">
    <location>
        <begin position="53"/>
        <end position="228"/>
    </location>
</feature>
<evidence type="ECO:0000313" key="6">
    <source>
        <dbReference type="EMBL" id="OGM45410.1"/>
    </source>
</evidence>
<accession>A0A1F8A102</accession>
<name>A0A1F8A102_9EURO</name>
<comment type="caution">
    <text evidence="6">The sequence shown here is derived from an EMBL/GenBank/DDBJ whole genome shotgun (WGS) entry which is preliminary data.</text>
</comment>
<proteinExistence type="inferred from homology"/>
<dbReference type="PANTHER" id="PTHR46072:SF5">
    <property type="entry name" value="GENERAL AMIDASE-C"/>
    <property type="match status" value="1"/>
</dbReference>
<reference evidence="6 7" key="1">
    <citation type="journal article" date="2016" name="Genome Biol. Evol.">
        <title>Draft genome sequence of an aflatoxigenic Aspergillus species, A. bombycis.</title>
        <authorList>
            <person name="Moore G.G."/>
            <person name="Mack B.M."/>
            <person name="Beltz S.B."/>
            <person name="Gilbert M.K."/>
        </authorList>
    </citation>
    <scope>NUCLEOTIDE SEQUENCE [LARGE SCALE GENOMIC DNA]</scope>
    <source>
        <strain evidence="7">NRRL 26010</strain>
    </source>
</reference>
<dbReference type="Proteomes" id="UP000179179">
    <property type="component" value="Unassembled WGS sequence"/>
</dbReference>
<dbReference type="GeneID" id="34448938"/>
<dbReference type="AlphaFoldDB" id="A0A1F8A102"/>